<evidence type="ECO:0000313" key="2">
    <source>
        <dbReference type="Proteomes" id="UP000424451"/>
    </source>
</evidence>
<proteinExistence type="predicted"/>
<sequence>MVYIIEEEALKELKEQMMRNPNLFTGGLIVAQTELALDAQSQHFADKEKALLEENIDNKHKWKYRYSLIDWLEAIPEELIARYNIIKNGNFINIEIERNKNSLKHANFPYMSKGHHYQYAGDQYECTSFEHKLYIDNTSNVIILLTKEEKKNEEN</sequence>
<organism evidence="1 2">
    <name type="scientific">Lactococcus phage P1046</name>
    <dbReference type="NCBI Taxonomy" id="2662294"/>
    <lineage>
        <taxon>Viruses</taxon>
        <taxon>Duplodnaviria</taxon>
        <taxon>Heunggongvirae</taxon>
        <taxon>Uroviricota</taxon>
        <taxon>Caudoviricetes</taxon>
        <taxon>Fremauxvirus</taxon>
        <taxon>Fremauxvirus CHPC971</taxon>
    </lineage>
</organism>
<protein>
    <submittedName>
        <fullName evidence="1">Uncharacterized protein</fullName>
    </submittedName>
</protein>
<accession>A0A649V1N0</accession>
<name>A0A649V1N0_9CAUD</name>
<reference evidence="1 2" key="1">
    <citation type="submission" date="2019-10" db="EMBL/GenBank/DDBJ databases">
        <title>Complete Genome of L. lactis phage P1046.</title>
        <authorList>
            <person name="Brinks E."/>
        </authorList>
    </citation>
    <scope>NUCLEOTIDE SEQUENCE [LARGE SCALE GENOMIC DNA]</scope>
</reference>
<dbReference type="Proteomes" id="UP000424451">
    <property type="component" value="Segment"/>
</dbReference>
<evidence type="ECO:0000313" key="1">
    <source>
        <dbReference type="EMBL" id="QGJ84780.1"/>
    </source>
</evidence>
<dbReference type="EMBL" id="MN552143">
    <property type="protein sequence ID" value="QGJ84780.1"/>
    <property type="molecule type" value="Genomic_DNA"/>
</dbReference>